<dbReference type="PANTHER" id="PTHR34605">
    <property type="entry name" value="PHAGE_INTEGRASE DOMAIN-CONTAINING PROTEIN"/>
    <property type="match status" value="1"/>
</dbReference>
<protein>
    <recommendedName>
        <fullName evidence="5">Tyr recombinase domain-containing protein</fullName>
    </recommendedName>
</protein>
<dbReference type="RefSeq" id="XP_002778631.1">
    <property type="nucleotide sequence ID" value="XM_002778585.1"/>
</dbReference>
<keyword evidence="2" id="KW-0233">DNA recombination</keyword>
<dbReference type="GeneID" id="9038300"/>
<keyword evidence="1" id="KW-0238">DNA-binding</keyword>
<reference evidence="3 4" key="1">
    <citation type="submission" date="2008-07" db="EMBL/GenBank/DDBJ databases">
        <authorList>
            <person name="El-Sayed N."/>
            <person name="Caler E."/>
            <person name="Inman J."/>
            <person name="Amedeo P."/>
            <person name="Hass B."/>
            <person name="Wortman J."/>
        </authorList>
    </citation>
    <scope>NUCLEOTIDE SEQUENCE [LARGE SCALE GENOMIC DNA]</scope>
    <source>
        <strain evidence="4">ATCC 50983 / TXsc</strain>
    </source>
</reference>
<evidence type="ECO:0008006" key="5">
    <source>
        <dbReference type="Google" id="ProtNLM"/>
    </source>
</evidence>
<organism evidence="4">
    <name type="scientific">Perkinsus marinus (strain ATCC 50983 / TXsc)</name>
    <dbReference type="NCBI Taxonomy" id="423536"/>
    <lineage>
        <taxon>Eukaryota</taxon>
        <taxon>Sar</taxon>
        <taxon>Alveolata</taxon>
        <taxon>Perkinsozoa</taxon>
        <taxon>Perkinsea</taxon>
        <taxon>Perkinsida</taxon>
        <taxon>Perkinsidae</taxon>
        <taxon>Perkinsus</taxon>
    </lineage>
</organism>
<dbReference type="GO" id="GO:0006310">
    <property type="term" value="P:DNA recombination"/>
    <property type="evidence" value="ECO:0007669"/>
    <property type="project" value="UniProtKB-KW"/>
</dbReference>
<dbReference type="Proteomes" id="UP000007800">
    <property type="component" value="Unassembled WGS sequence"/>
</dbReference>
<dbReference type="InterPro" id="IPR013762">
    <property type="entry name" value="Integrase-like_cat_sf"/>
</dbReference>
<accession>C5KYJ1</accession>
<dbReference type="PANTHER" id="PTHR34605:SF3">
    <property type="entry name" value="P CELL-TYPE AGGLUTINATION PROTEIN MAP4-LIKE-RELATED"/>
    <property type="match status" value="1"/>
</dbReference>
<dbReference type="InterPro" id="IPR010998">
    <property type="entry name" value="Integrase_recombinase_N"/>
</dbReference>
<dbReference type="InterPro" id="IPR052925">
    <property type="entry name" value="Phage_Integrase-like_Recomb"/>
</dbReference>
<dbReference type="GO" id="GO:0015074">
    <property type="term" value="P:DNA integration"/>
    <property type="evidence" value="ECO:0007669"/>
    <property type="project" value="InterPro"/>
</dbReference>
<dbReference type="SUPFAM" id="SSF47823">
    <property type="entry name" value="lambda integrase-like, N-terminal domain"/>
    <property type="match status" value="1"/>
</dbReference>
<dbReference type="InParanoid" id="C5KYJ1"/>
<dbReference type="Gene3D" id="1.10.443.10">
    <property type="entry name" value="Intergrase catalytic core"/>
    <property type="match status" value="1"/>
</dbReference>
<dbReference type="InterPro" id="IPR011010">
    <property type="entry name" value="DNA_brk_join_enz"/>
</dbReference>
<dbReference type="GO" id="GO:0003677">
    <property type="term" value="F:DNA binding"/>
    <property type="evidence" value="ECO:0007669"/>
    <property type="project" value="UniProtKB-KW"/>
</dbReference>
<dbReference type="OMA" id="LRIGCAM"/>
<evidence type="ECO:0000256" key="1">
    <source>
        <dbReference type="ARBA" id="ARBA00023125"/>
    </source>
</evidence>
<dbReference type="AlphaFoldDB" id="C5KYJ1"/>
<sequence length="342" mass="38496">MSARRKKAVDFLAEARARGQNVPEEVGDLIRSALAPSTRRTYSSGEKLFRDVILGSRVRLDKMYPVSAESVLTFVYILNKVGYAYSTIKTYTAALKTRNIEVGHIFSQIEVEHIRRALIAVRKENSGASVEPTAKLPVTISQTRQALKACVKEKKRSGIALLVCIFGLLRCRECLGLRCNDITFNTIDDMDVVSLYINRSKCDRFGEGALVRIGCAVRSTARPCKEPLCAVHQLYAFMCDGFAANTMERTSLLFNNLSYSTFRRHVQEVFRSSERPQSSVATHSLRRSGAQWMWFAGISTFNIAQYGRWSVQSVLERTYLKGVTKASEHQYASSMMRGSYHP</sequence>
<evidence type="ECO:0000256" key="2">
    <source>
        <dbReference type="ARBA" id="ARBA00023172"/>
    </source>
</evidence>
<dbReference type="OrthoDB" id="441141at2759"/>
<evidence type="ECO:0000313" key="3">
    <source>
        <dbReference type="EMBL" id="EER10426.1"/>
    </source>
</evidence>
<dbReference type="Gene3D" id="1.10.150.130">
    <property type="match status" value="1"/>
</dbReference>
<name>C5KYJ1_PERM5</name>
<dbReference type="SUPFAM" id="SSF56349">
    <property type="entry name" value="DNA breaking-rejoining enzymes"/>
    <property type="match status" value="1"/>
</dbReference>
<keyword evidence="4" id="KW-1185">Reference proteome</keyword>
<proteinExistence type="predicted"/>
<evidence type="ECO:0000313" key="4">
    <source>
        <dbReference type="Proteomes" id="UP000007800"/>
    </source>
</evidence>
<dbReference type="EMBL" id="GG677422">
    <property type="protein sequence ID" value="EER10426.1"/>
    <property type="molecule type" value="Genomic_DNA"/>
</dbReference>
<gene>
    <name evidence="3" type="ORF">Pmar_PMAR023800</name>
</gene>